<proteinExistence type="predicted"/>
<keyword evidence="3" id="KW-1185">Reference proteome</keyword>
<evidence type="ECO:0000259" key="1">
    <source>
        <dbReference type="Pfam" id="PF20255"/>
    </source>
</evidence>
<dbReference type="STRING" id="50990.A0A4Y7PFH6"/>
<name>A0A4Y7PFH6_9AGAM</name>
<protein>
    <recommendedName>
        <fullName evidence="1">DUF6606 domain-containing protein</fullName>
    </recommendedName>
</protein>
<feature type="domain" description="DUF6606" evidence="1">
    <location>
        <begin position="2"/>
        <end position="204"/>
    </location>
</feature>
<dbReference type="VEuPathDB" id="FungiDB:BD410DRAFT_817234"/>
<organism evidence="2 3">
    <name type="scientific">Rickenella mellea</name>
    <dbReference type="NCBI Taxonomy" id="50990"/>
    <lineage>
        <taxon>Eukaryota</taxon>
        <taxon>Fungi</taxon>
        <taxon>Dikarya</taxon>
        <taxon>Basidiomycota</taxon>
        <taxon>Agaricomycotina</taxon>
        <taxon>Agaricomycetes</taxon>
        <taxon>Hymenochaetales</taxon>
        <taxon>Rickenellaceae</taxon>
        <taxon>Rickenella</taxon>
    </lineage>
</organism>
<evidence type="ECO:0000313" key="2">
    <source>
        <dbReference type="EMBL" id="TDL14075.1"/>
    </source>
</evidence>
<dbReference type="Pfam" id="PF20255">
    <property type="entry name" value="DUF6606"/>
    <property type="match status" value="1"/>
</dbReference>
<gene>
    <name evidence="2" type="ORF">BD410DRAFT_817234</name>
</gene>
<dbReference type="InterPro" id="IPR046541">
    <property type="entry name" value="DUF6606"/>
</dbReference>
<accession>A0A4Y7PFH6</accession>
<evidence type="ECO:0000313" key="3">
    <source>
        <dbReference type="Proteomes" id="UP000294933"/>
    </source>
</evidence>
<dbReference type="Proteomes" id="UP000294933">
    <property type="component" value="Unassembled WGS sequence"/>
</dbReference>
<dbReference type="EMBL" id="ML170396">
    <property type="protein sequence ID" value="TDL14075.1"/>
    <property type="molecule type" value="Genomic_DNA"/>
</dbReference>
<reference evidence="2 3" key="1">
    <citation type="submission" date="2018-06" db="EMBL/GenBank/DDBJ databases">
        <title>A transcriptomic atlas of mushroom development highlights an independent origin of complex multicellularity.</title>
        <authorList>
            <consortium name="DOE Joint Genome Institute"/>
            <person name="Krizsan K."/>
            <person name="Almasi E."/>
            <person name="Merenyi Z."/>
            <person name="Sahu N."/>
            <person name="Viragh M."/>
            <person name="Koszo T."/>
            <person name="Mondo S."/>
            <person name="Kiss B."/>
            <person name="Balint B."/>
            <person name="Kues U."/>
            <person name="Barry K."/>
            <person name="Hegedus J.C."/>
            <person name="Henrissat B."/>
            <person name="Johnson J."/>
            <person name="Lipzen A."/>
            <person name="Ohm R."/>
            <person name="Nagy I."/>
            <person name="Pangilinan J."/>
            <person name="Yan J."/>
            <person name="Xiong Y."/>
            <person name="Grigoriev I.V."/>
            <person name="Hibbett D.S."/>
            <person name="Nagy L.G."/>
        </authorList>
    </citation>
    <scope>NUCLEOTIDE SEQUENCE [LARGE SCALE GENOMIC DNA]</scope>
    <source>
        <strain evidence="2 3">SZMC22713</strain>
    </source>
</reference>
<sequence length="303" mass="34192">MLLDSSRRYCQCVPEGERPRWDTICRTLEDLCAFQEDTVLYKSTLKRSMRNMRRGGILALHIHAQNAGVIMRRSNDEVTIECFEASPMATKVNGTQGKLLCNYPASTVSVPLETFQDETFRDQFATFLTQMDVDVIDKGEPLTMKGRSKVVETRDTANPRFITELLVGILRGIGRPVEPTRIQKRIGDEALTDNGKLPWRRASLSNKDYKSFIAFALSDILESALHSDLDSDLLFGIRAKASRRLFKTGNSTPYFVQERVADVISATLSKVIGLVHATQTPLLLWWILKRRFEPGSVNGFSIT</sequence>
<dbReference type="AlphaFoldDB" id="A0A4Y7PFH6"/>
<dbReference type="OrthoDB" id="3182339at2759"/>